<evidence type="ECO:0000256" key="2">
    <source>
        <dbReference type="SAM" id="SignalP"/>
    </source>
</evidence>
<evidence type="ECO:0000313" key="3">
    <source>
        <dbReference type="EMBL" id="EXU96959.1"/>
    </source>
</evidence>
<feature type="signal peptide" evidence="2">
    <location>
        <begin position="1"/>
        <end position="18"/>
    </location>
</feature>
<dbReference type="eggNOG" id="ENOG502RQZX">
    <property type="taxonomic scope" value="Eukaryota"/>
</dbReference>
<feature type="compositionally biased region" description="Basic and acidic residues" evidence="1">
    <location>
        <begin position="32"/>
        <end position="42"/>
    </location>
</feature>
<feature type="compositionally biased region" description="Low complexity" evidence="1">
    <location>
        <begin position="53"/>
        <end position="63"/>
    </location>
</feature>
<dbReference type="Proteomes" id="UP000030151">
    <property type="component" value="Unassembled WGS sequence"/>
</dbReference>
<feature type="region of interest" description="Disordered" evidence="1">
    <location>
        <begin position="23"/>
        <end position="63"/>
    </location>
</feature>
<evidence type="ECO:0000256" key="1">
    <source>
        <dbReference type="SAM" id="MobiDB-lite"/>
    </source>
</evidence>
<organism evidence="3 4">
    <name type="scientific">Metarhizium robertsii</name>
    <dbReference type="NCBI Taxonomy" id="568076"/>
    <lineage>
        <taxon>Eukaryota</taxon>
        <taxon>Fungi</taxon>
        <taxon>Dikarya</taxon>
        <taxon>Ascomycota</taxon>
        <taxon>Pezizomycotina</taxon>
        <taxon>Sordariomycetes</taxon>
        <taxon>Hypocreomycetidae</taxon>
        <taxon>Hypocreales</taxon>
        <taxon>Clavicipitaceae</taxon>
        <taxon>Metarhizium</taxon>
    </lineage>
</organism>
<name>A0A0A1UPM3_9HYPO</name>
<gene>
    <name evidence="3" type="ORF">X797_009876</name>
</gene>
<proteinExistence type="predicted"/>
<dbReference type="OrthoDB" id="4940895at2759"/>
<sequence length="303" mass="33034">MRLTHVLALATAFGGAIASAVSQDKGLPAEPKPLEERTEDKNPYGYGNPPPVQHTSSTTTQQVQPTYGAPAYLTPSLDTHFSKPTLTFQAPVYSILTTLQTSAKPVTSKSSTTQAATTDAAHDTAPGYGAPPAVTKSSTTQPAPTYGSYSLLLQRILVARTCVAEEEWNAKYTRHDPWWPWRQACETQRLESILFAIMDTFDRQPTHSHVPVAGRREALPPPHQRVNRCQGRVWCRCLQGEGWVLAAGHYWDALRHAHLAAVPTLPSALWDGAGSPDAVWCVEMARLAEAPEGEACWTKAVKS</sequence>
<feature type="compositionally biased region" description="Low complexity" evidence="1">
    <location>
        <begin position="112"/>
        <end position="125"/>
    </location>
</feature>
<dbReference type="AlphaFoldDB" id="A0A0A1UPM3"/>
<protein>
    <submittedName>
        <fullName evidence="3">Uncharacterized protein</fullName>
    </submittedName>
</protein>
<dbReference type="HOGENOM" id="CLU_918554_0_0_1"/>
<feature type="region of interest" description="Disordered" evidence="1">
    <location>
        <begin position="107"/>
        <end position="142"/>
    </location>
</feature>
<feature type="chain" id="PRO_5001981028" evidence="2">
    <location>
        <begin position="19"/>
        <end position="303"/>
    </location>
</feature>
<dbReference type="EMBL" id="JELW01000042">
    <property type="protein sequence ID" value="EXU96959.1"/>
    <property type="molecule type" value="Genomic_DNA"/>
</dbReference>
<comment type="caution">
    <text evidence="3">The sequence shown here is derived from an EMBL/GenBank/DDBJ whole genome shotgun (WGS) entry which is preliminary data.</text>
</comment>
<reference evidence="3 4" key="1">
    <citation type="submission" date="2014-02" db="EMBL/GenBank/DDBJ databases">
        <title>The genome sequence of the entomopathogenic fungus Metarhizium robertsii ARSEF 2575.</title>
        <authorList>
            <person name="Giuliano Garisto Donzelli B."/>
            <person name="Roe B.A."/>
            <person name="Macmil S.L."/>
            <person name="Krasnoff S.B."/>
            <person name="Gibson D.M."/>
        </authorList>
    </citation>
    <scope>NUCLEOTIDE SEQUENCE [LARGE SCALE GENOMIC DNA]</scope>
    <source>
        <strain evidence="3 4">ARSEF 2575</strain>
    </source>
</reference>
<accession>A0A0A1UPM3</accession>
<keyword evidence="2" id="KW-0732">Signal</keyword>
<evidence type="ECO:0000313" key="4">
    <source>
        <dbReference type="Proteomes" id="UP000030151"/>
    </source>
</evidence>